<comment type="similarity">
    <text evidence="3">Belongs to the GST superfamily. Pi family.</text>
</comment>
<keyword evidence="13" id="KW-1185">Reference proteome</keyword>
<dbReference type="InterPro" id="IPR036179">
    <property type="entry name" value="Ig-like_dom_sf"/>
</dbReference>
<dbReference type="GO" id="GO:0004364">
    <property type="term" value="F:glutathione transferase activity"/>
    <property type="evidence" value="ECO:0007669"/>
    <property type="project" value="UniProtKB-EC"/>
</dbReference>
<dbReference type="InterPro" id="IPR003082">
    <property type="entry name" value="GST_pi"/>
</dbReference>
<dbReference type="InterPro" id="IPR013783">
    <property type="entry name" value="Ig-like_fold"/>
</dbReference>
<evidence type="ECO:0000259" key="9">
    <source>
        <dbReference type="PROSITE" id="PS50404"/>
    </source>
</evidence>
<evidence type="ECO:0000313" key="12">
    <source>
        <dbReference type="EMBL" id="KAG0715014.1"/>
    </source>
</evidence>
<dbReference type="SFLD" id="SFLDG00363">
    <property type="entry name" value="AMPS_(cytGST):_Alpha-__Mu-__Pi"/>
    <property type="match status" value="1"/>
</dbReference>
<dbReference type="Gene3D" id="2.60.40.10">
    <property type="entry name" value="Immunoglobulins"/>
    <property type="match status" value="2"/>
</dbReference>
<comment type="caution">
    <text evidence="12">The sequence shown here is derived from an EMBL/GenBank/DDBJ whole genome shotgun (WGS) entry which is preliminary data.</text>
</comment>
<protein>
    <recommendedName>
        <fullName evidence="4">glutathione transferase</fullName>
        <ecNumber evidence="4">2.5.1.18</ecNumber>
    </recommendedName>
    <alternativeName>
        <fullName evidence="6">GST class-pi</fullName>
    </alternativeName>
</protein>
<evidence type="ECO:0000256" key="3">
    <source>
        <dbReference type="ARBA" id="ARBA00007297"/>
    </source>
</evidence>
<dbReference type="EMBL" id="JACEEZ010020100">
    <property type="protein sequence ID" value="KAG0715014.1"/>
    <property type="molecule type" value="Genomic_DNA"/>
</dbReference>
<evidence type="ECO:0000256" key="4">
    <source>
        <dbReference type="ARBA" id="ARBA00012452"/>
    </source>
</evidence>
<evidence type="ECO:0000259" key="10">
    <source>
        <dbReference type="PROSITE" id="PS50405"/>
    </source>
</evidence>
<evidence type="ECO:0000259" key="11">
    <source>
        <dbReference type="PROSITE" id="PS50835"/>
    </source>
</evidence>
<dbReference type="Gene3D" id="1.20.1050.130">
    <property type="match status" value="1"/>
</dbReference>
<keyword evidence="5" id="KW-0808">Transferase</keyword>
<evidence type="ECO:0000256" key="5">
    <source>
        <dbReference type="ARBA" id="ARBA00022679"/>
    </source>
</evidence>
<evidence type="ECO:0000256" key="1">
    <source>
        <dbReference type="ARBA" id="ARBA00003701"/>
    </source>
</evidence>
<dbReference type="FunFam" id="1.20.1050.10:FF:000003">
    <property type="entry name" value="Glutathione S-transferase 2"/>
    <property type="match status" value="1"/>
</dbReference>
<dbReference type="SFLD" id="SFLDG01205">
    <property type="entry name" value="AMPS.1"/>
    <property type="match status" value="1"/>
</dbReference>
<dbReference type="SUPFAM" id="SSF47616">
    <property type="entry name" value="GST C-terminal domain-like"/>
    <property type="match status" value="1"/>
</dbReference>
<organism evidence="12 13">
    <name type="scientific">Chionoecetes opilio</name>
    <name type="common">Atlantic snow crab</name>
    <name type="synonym">Cancer opilio</name>
    <dbReference type="NCBI Taxonomy" id="41210"/>
    <lineage>
        <taxon>Eukaryota</taxon>
        <taxon>Metazoa</taxon>
        <taxon>Ecdysozoa</taxon>
        <taxon>Arthropoda</taxon>
        <taxon>Crustacea</taxon>
        <taxon>Multicrustacea</taxon>
        <taxon>Malacostraca</taxon>
        <taxon>Eumalacostraca</taxon>
        <taxon>Eucarida</taxon>
        <taxon>Decapoda</taxon>
        <taxon>Pleocyemata</taxon>
        <taxon>Brachyura</taxon>
        <taxon>Eubrachyura</taxon>
        <taxon>Majoidea</taxon>
        <taxon>Majidae</taxon>
        <taxon>Chionoecetes</taxon>
    </lineage>
</organism>
<dbReference type="PANTHER" id="PTHR11571:SF222">
    <property type="entry name" value="GLUTATHIONE TRANSFERASE"/>
    <property type="match status" value="1"/>
</dbReference>
<reference evidence="12" key="1">
    <citation type="submission" date="2020-07" db="EMBL/GenBank/DDBJ databases">
        <title>The High-quality genome of the commercially important snow crab, Chionoecetes opilio.</title>
        <authorList>
            <person name="Jeong J.-H."/>
            <person name="Ryu S."/>
        </authorList>
    </citation>
    <scope>NUCLEOTIDE SEQUENCE</scope>
    <source>
        <strain evidence="12">MADBK_172401_WGS</strain>
        <tissue evidence="12">Digestive gland</tissue>
    </source>
</reference>
<feature type="domain" description="Ig-like" evidence="11">
    <location>
        <begin position="231"/>
        <end position="317"/>
    </location>
</feature>
<comment type="similarity">
    <text evidence="2">Belongs to the GST superfamily. Mu family.</text>
</comment>
<dbReference type="InterPro" id="IPR004045">
    <property type="entry name" value="Glutathione_S-Trfase_N"/>
</dbReference>
<comment type="catalytic activity">
    <reaction evidence="7">
        <text>RX + glutathione = an S-substituted glutathione + a halide anion + H(+)</text>
        <dbReference type="Rhea" id="RHEA:16437"/>
        <dbReference type="ChEBI" id="CHEBI:15378"/>
        <dbReference type="ChEBI" id="CHEBI:16042"/>
        <dbReference type="ChEBI" id="CHEBI:17792"/>
        <dbReference type="ChEBI" id="CHEBI:57925"/>
        <dbReference type="ChEBI" id="CHEBI:90779"/>
        <dbReference type="EC" id="2.5.1.18"/>
    </reaction>
</comment>
<dbReference type="SMART" id="SM00409">
    <property type="entry name" value="IG"/>
    <property type="match status" value="2"/>
</dbReference>
<name>A0A8J4XYB5_CHIOP</name>
<dbReference type="AlphaFoldDB" id="A0A8J4XYB5"/>
<dbReference type="InterPro" id="IPR040079">
    <property type="entry name" value="Glutathione_S-Trfase"/>
</dbReference>
<proteinExistence type="inferred from homology"/>
<dbReference type="InterPro" id="IPR050213">
    <property type="entry name" value="GST_superfamily"/>
</dbReference>
<dbReference type="Pfam" id="PF14497">
    <property type="entry name" value="GST_C_3"/>
    <property type="match status" value="1"/>
</dbReference>
<evidence type="ECO:0000313" key="13">
    <source>
        <dbReference type="Proteomes" id="UP000770661"/>
    </source>
</evidence>
<dbReference type="GO" id="GO:0006749">
    <property type="term" value="P:glutathione metabolic process"/>
    <property type="evidence" value="ECO:0007669"/>
    <property type="project" value="TreeGrafter"/>
</dbReference>
<dbReference type="InterPro" id="IPR003599">
    <property type="entry name" value="Ig_sub"/>
</dbReference>
<dbReference type="SUPFAM" id="SSF48726">
    <property type="entry name" value="Immunoglobulin"/>
    <property type="match status" value="2"/>
</dbReference>
<dbReference type="SUPFAM" id="SSF52833">
    <property type="entry name" value="Thioredoxin-like"/>
    <property type="match status" value="1"/>
</dbReference>
<dbReference type="InterPro" id="IPR004046">
    <property type="entry name" value="GST_C"/>
</dbReference>
<dbReference type="PANTHER" id="PTHR11571">
    <property type="entry name" value="GLUTATHIONE S-TRANSFERASE"/>
    <property type="match status" value="1"/>
</dbReference>
<gene>
    <name evidence="12" type="primary">GSTM2_0</name>
    <name evidence="12" type="ORF">GWK47_012907</name>
</gene>
<feature type="domain" description="GST N-terminal" evidence="9">
    <location>
        <begin position="341"/>
        <end position="423"/>
    </location>
</feature>
<evidence type="ECO:0000256" key="2">
    <source>
        <dbReference type="ARBA" id="ARBA00005861"/>
    </source>
</evidence>
<dbReference type="InterPro" id="IPR036249">
    <property type="entry name" value="Thioredoxin-like_sf"/>
</dbReference>
<dbReference type="PROSITE" id="PS50405">
    <property type="entry name" value="GST_CTER"/>
    <property type="match status" value="1"/>
</dbReference>
<comment type="function">
    <text evidence="1">Conjugation of reduced glutathione to a wide number of exogenous and endogenous hydrophobic electrophiles.</text>
</comment>
<accession>A0A8J4XYB5</accession>
<dbReference type="OrthoDB" id="6138780at2759"/>
<dbReference type="Proteomes" id="UP000770661">
    <property type="component" value="Unassembled WGS sequence"/>
</dbReference>
<evidence type="ECO:0000256" key="8">
    <source>
        <dbReference type="SAM" id="SignalP"/>
    </source>
</evidence>
<dbReference type="Pfam" id="PF02798">
    <property type="entry name" value="GST_N"/>
    <property type="match status" value="1"/>
</dbReference>
<dbReference type="CDD" id="cd03075">
    <property type="entry name" value="GST_N_Mu"/>
    <property type="match status" value="1"/>
</dbReference>
<feature type="signal peptide" evidence="8">
    <location>
        <begin position="1"/>
        <end position="23"/>
    </location>
</feature>
<dbReference type="InterPro" id="IPR007110">
    <property type="entry name" value="Ig-like_dom"/>
</dbReference>
<dbReference type="EC" id="2.5.1.18" evidence="4"/>
<dbReference type="InterPro" id="IPR010987">
    <property type="entry name" value="Glutathione-S-Trfase_C-like"/>
</dbReference>
<dbReference type="InterPro" id="IPR036282">
    <property type="entry name" value="Glutathione-S-Trfase_C_sf"/>
</dbReference>
<dbReference type="PRINTS" id="PR01268">
    <property type="entry name" value="GSTRNSFRASEP"/>
</dbReference>
<sequence length="553" mass="63214">MPCYLYRQFMMLRLCVAVTLVVAAVCRQWSMPSQRSMPPQWSMPLDRSMPLQRSMPPQSNLLPALAPRPLKFSPLRPWYGAKAKRTSSSVSVVWLAHCSPRQAFIRRKQDAQLQCEAVVPEGTEVTWYKNHQPLQRLGQQMTDIQQEVYEETTNVVGSPPVAAQVTSATRLRLASVVFIDCADQEDEAEYSLEMRLPTNNVYSRNFTVRLLDMRQEGSTCNLEASQLEQLPRIYQHAPTAWATAGGSLTLPCRAQGRHLQHTWYVDNTYVGNTNPNHQVLPNGDLIIRAVGTQAPSSCRCEVSSTEAAGPMDAITTTVRAGRRRPHCQFVWNSSPVNTYTMAPLLGYWKLRGLGQYIRMLMEYTGMEYEEKLYTKDSKPSWPEEKFKLGLDFPNLPYYKDGDIKITQSVAIMYHIGRKHNMIGGTEAEKTQVDMLVQQAIDMRLHYAMLVYGDYENKKDEYLSDKLPMVLKMLEEYLGSKTWVMGEQITIPDFIFYEVLDINLLLQKSCLDKYKNLRCFHKRFEALPAIKKYMASPRFIKSPISGPDAKIGNE</sequence>
<feature type="domain" description="GST C-terminal" evidence="10">
    <location>
        <begin position="425"/>
        <end position="543"/>
    </location>
</feature>
<dbReference type="PROSITE" id="PS50835">
    <property type="entry name" value="IG_LIKE"/>
    <property type="match status" value="1"/>
</dbReference>
<feature type="chain" id="PRO_5035271388" description="glutathione transferase" evidence="8">
    <location>
        <begin position="24"/>
        <end position="553"/>
    </location>
</feature>
<evidence type="ECO:0000256" key="7">
    <source>
        <dbReference type="ARBA" id="ARBA00047960"/>
    </source>
</evidence>
<evidence type="ECO:0000256" key="6">
    <source>
        <dbReference type="ARBA" id="ARBA00032759"/>
    </source>
</evidence>
<keyword evidence="8" id="KW-0732">Signal</keyword>
<dbReference type="PROSITE" id="PS50404">
    <property type="entry name" value="GST_NTER"/>
    <property type="match status" value="1"/>
</dbReference>
<dbReference type="SFLD" id="SFLDS00019">
    <property type="entry name" value="Glutathione_Transferase_(cytos"/>
    <property type="match status" value="1"/>
</dbReference>